<dbReference type="PANTHER" id="PTHR19957">
    <property type="entry name" value="SYNTAXIN"/>
    <property type="match status" value="1"/>
</dbReference>
<feature type="region of interest" description="Disordered" evidence="3">
    <location>
        <begin position="535"/>
        <end position="672"/>
    </location>
</feature>
<dbReference type="SUPFAM" id="SSF47661">
    <property type="entry name" value="t-snare proteins"/>
    <property type="match status" value="1"/>
</dbReference>
<dbReference type="GO" id="GO:0005484">
    <property type="term" value="F:SNAP receptor activity"/>
    <property type="evidence" value="ECO:0007669"/>
    <property type="project" value="TreeGrafter"/>
</dbReference>
<comment type="similarity">
    <text evidence="1">Belongs to the syntaxin family.</text>
</comment>
<feature type="region of interest" description="Disordered" evidence="3">
    <location>
        <begin position="397"/>
        <end position="469"/>
    </location>
</feature>
<dbReference type="GO" id="GO:0031201">
    <property type="term" value="C:SNARE complex"/>
    <property type="evidence" value="ECO:0007669"/>
    <property type="project" value="TreeGrafter"/>
</dbReference>
<evidence type="ECO:0000313" key="6">
    <source>
        <dbReference type="Proteomes" id="UP000291116"/>
    </source>
</evidence>
<keyword evidence="6" id="KW-1185">Reference proteome</keyword>
<dbReference type="GO" id="GO:0006906">
    <property type="term" value="P:vesicle fusion"/>
    <property type="evidence" value="ECO:0007669"/>
    <property type="project" value="TreeGrafter"/>
</dbReference>
<evidence type="ECO:0000259" key="4">
    <source>
        <dbReference type="PROSITE" id="PS50192"/>
    </source>
</evidence>
<feature type="compositionally biased region" description="Basic and acidic residues" evidence="3">
    <location>
        <begin position="641"/>
        <end position="657"/>
    </location>
</feature>
<feature type="compositionally biased region" description="Polar residues" evidence="3">
    <location>
        <begin position="163"/>
        <end position="176"/>
    </location>
</feature>
<feature type="compositionally biased region" description="Low complexity" evidence="3">
    <location>
        <begin position="98"/>
        <end position="112"/>
    </location>
</feature>
<dbReference type="AlphaFoldDB" id="A0A448ZEM4"/>
<dbReference type="PANTHER" id="PTHR19957:SF38">
    <property type="entry name" value="LD27581P"/>
    <property type="match status" value="1"/>
</dbReference>
<dbReference type="InterPro" id="IPR045242">
    <property type="entry name" value="Syntaxin"/>
</dbReference>
<dbReference type="PROSITE" id="PS50192">
    <property type="entry name" value="T_SNARE"/>
    <property type="match status" value="1"/>
</dbReference>
<dbReference type="InterPro" id="IPR010989">
    <property type="entry name" value="SNARE"/>
</dbReference>
<dbReference type="GO" id="GO:0048278">
    <property type="term" value="P:vesicle docking"/>
    <property type="evidence" value="ECO:0007669"/>
    <property type="project" value="TreeGrafter"/>
</dbReference>
<evidence type="ECO:0000256" key="3">
    <source>
        <dbReference type="SAM" id="MobiDB-lite"/>
    </source>
</evidence>
<evidence type="ECO:0000313" key="5">
    <source>
        <dbReference type="EMBL" id="VEU40488.1"/>
    </source>
</evidence>
<dbReference type="OrthoDB" id="364348at2759"/>
<evidence type="ECO:0000256" key="2">
    <source>
        <dbReference type="SAM" id="Coils"/>
    </source>
</evidence>
<dbReference type="CDD" id="cd15840">
    <property type="entry name" value="SNARE_Qa"/>
    <property type="match status" value="1"/>
</dbReference>
<feature type="compositionally biased region" description="Basic and acidic residues" evidence="3">
    <location>
        <begin position="559"/>
        <end position="568"/>
    </location>
</feature>
<feature type="coiled-coil region" evidence="2">
    <location>
        <begin position="346"/>
        <end position="373"/>
    </location>
</feature>
<organism evidence="5 6">
    <name type="scientific">Pseudo-nitzschia multistriata</name>
    <dbReference type="NCBI Taxonomy" id="183589"/>
    <lineage>
        <taxon>Eukaryota</taxon>
        <taxon>Sar</taxon>
        <taxon>Stramenopiles</taxon>
        <taxon>Ochrophyta</taxon>
        <taxon>Bacillariophyta</taxon>
        <taxon>Bacillariophyceae</taxon>
        <taxon>Bacillariophycidae</taxon>
        <taxon>Bacillariales</taxon>
        <taxon>Bacillariaceae</taxon>
        <taxon>Pseudo-nitzschia</taxon>
    </lineage>
</organism>
<dbReference type="EMBL" id="CAACVS010000284">
    <property type="protein sequence ID" value="VEU40488.1"/>
    <property type="molecule type" value="Genomic_DNA"/>
</dbReference>
<name>A0A448ZEM4_9STRA</name>
<protein>
    <recommendedName>
        <fullName evidence="4">t-SNARE coiled-coil homology domain-containing protein</fullName>
    </recommendedName>
</protein>
<keyword evidence="2" id="KW-0175">Coiled coil</keyword>
<dbReference type="InterPro" id="IPR000727">
    <property type="entry name" value="T_SNARE_dom"/>
</dbReference>
<proteinExistence type="inferred from homology"/>
<feature type="compositionally biased region" description="Basic and acidic residues" evidence="3">
    <location>
        <begin position="140"/>
        <end position="150"/>
    </location>
</feature>
<feature type="domain" description="T-SNARE coiled-coil homology" evidence="4">
    <location>
        <begin position="322"/>
        <end position="384"/>
    </location>
</feature>
<dbReference type="Gene3D" id="1.20.58.70">
    <property type="match status" value="1"/>
</dbReference>
<dbReference type="Proteomes" id="UP000291116">
    <property type="component" value="Unassembled WGS sequence"/>
</dbReference>
<feature type="compositionally biased region" description="Basic and acidic residues" evidence="3">
    <location>
        <begin position="64"/>
        <end position="80"/>
    </location>
</feature>
<accession>A0A448ZEM4</accession>
<sequence length="672" mass="74949">MSFSDLGRQAISAFSSPPPAAIRGSSRRRKSEGSDVGRFDKHKHHKPPTASRRQSDGGAVVVSRQRDWKTSRGVRPRLDHLQCPVTQKNLLGHDQGNDASLASTSISATSTATHDDDDDEYYSSNETESASSIDRHRRTMARDSERERSSRRLPNHYRHGSGEKTSLSSGAKQPRQSSSSSLSTEIARFQKMVADLESASRAPAVASSPEAMWKSRILLRSARDAEADLERKLLGDKAQQNHRPGQQQALPQTVVAARNNKLARDFRRASQQFRSVLQAMELQQRAEVSVLTSSAAAAAGDPDGTSTGPTAKAQKLEEDFFDRAMRERNEEVQKISTSMRKVNEIYQDLAGLVDGQQEQIDKLEDLNEEVKADTRAGLEEIQHGMWKLCAADHTSVFNSSSSNNKDNGRHHSLIDLSDDAPLEEGPPPPLDPSDLLTCMMCHHHGGTTTASSPSQHGKSRSFDPGASSSSVWKASLQLPSNFESVQESAQDAYQRGHAMVGGIVEQVHEVVANSNLPSSPVALQLREVRNRMYCTPQPQDYNNDYYCDDDDNDDGIEDGDGKGHEANRDWTTSDDGPDENNIGKHYFQIEETSNSPSRRRSGNPVRDEDYPRHDQQQQKQHRHGRHSKTRHSKSSKQVSPEFHKSNQYDDYGQERQRRDRRKTSSRSSPRVR</sequence>
<feature type="compositionally biased region" description="Basic residues" evidence="3">
    <location>
        <begin position="658"/>
        <end position="672"/>
    </location>
</feature>
<dbReference type="GO" id="GO:0006886">
    <property type="term" value="P:intracellular protein transport"/>
    <property type="evidence" value="ECO:0007669"/>
    <property type="project" value="TreeGrafter"/>
</dbReference>
<feature type="compositionally biased region" description="Basic residues" evidence="3">
    <location>
        <begin position="619"/>
        <end position="634"/>
    </location>
</feature>
<feature type="compositionally biased region" description="Acidic residues" evidence="3">
    <location>
        <begin position="546"/>
        <end position="558"/>
    </location>
</feature>
<dbReference type="GO" id="GO:0012505">
    <property type="term" value="C:endomembrane system"/>
    <property type="evidence" value="ECO:0007669"/>
    <property type="project" value="TreeGrafter"/>
</dbReference>
<dbReference type="GO" id="GO:0000149">
    <property type="term" value="F:SNARE binding"/>
    <property type="evidence" value="ECO:0007669"/>
    <property type="project" value="TreeGrafter"/>
</dbReference>
<reference evidence="5 6" key="1">
    <citation type="submission" date="2019-01" db="EMBL/GenBank/DDBJ databases">
        <authorList>
            <person name="Ferrante I. M."/>
        </authorList>
    </citation>
    <scope>NUCLEOTIDE SEQUENCE [LARGE SCALE GENOMIC DNA]</scope>
    <source>
        <strain evidence="5 6">B856</strain>
    </source>
</reference>
<feature type="compositionally biased region" description="Basic and acidic residues" evidence="3">
    <location>
        <begin position="605"/>
        <end position="616"/>
    </location>
</feature>
<feature type="region of interest" description="Disordered" evidence="3">
    <location>
        <begin position="1"/>
        <end position="184"/>
    </location>
</feature>
<evidence type="ECO:0000256" key="1">
    <source>
        <dbReference type="ARBA" id="ARBA00009063"/>
    </source>
</evidence>
<gene>
    <name evidence="5" type="ORF">PSNMU_V1.4_AUG-EV-PASAV3_0073760</name>
</gene>
<feature type="compositionally biased region" description="Polar residues" evidence="3">
    <location>
        <begin position="446"/>
        <end position="456"/>
    </location>
</feature>